<dbReference type="EMBL" id="MLJW01000136">
    <property type="protein sequence ID" value="OIQ97213.1"/>
    <property type="molecule type" value="Genomic_DNA"/>
</dbReference>
<evidence type="ECO:0000313" key="1">
    <source>
        <dbReference type="EMBL" id="OIQ97213.1"/>
    </source>
</evidence>
<name>A0A1J5SAE7_9ZZZZ</name>
<protein>
    <submittedName>
        <fullName evidence="1">Uncharacterized protein</fullName>
    </submittedName>
</protein>
<gene>
    <name evidence="1" type="ORF">GALL_207670</name>
</gene>
<organism evidence="1">
    <name type="scientific">mine drainage metagenome</name>
    <dbReference type="NCBI Taxonomy" id="410659"/>
    <lineage>
        <taxon>unclassified sequences</taxon>
        <taxon>metagenomes</taxon>
        <taxon>ecological metagenomes</taxon>
    </lineage>
</organism>
<dbReference type="AlphaFoldDB" id="A0A1J5SAE7"/>
<proteinExistence type="predicted"/>
<comment type="caution">
    <text evidence="1">The sequence shown here is derived from an EMBL/GenBank/DDBJ whole genome shotgun (WGS) entry which is preliminary data.</text>
</comment>
<sequence>MSLHAIAAAALAGINPPQTARWQSAQGYQTAADGSRTPLYAPPVTVSLTQQPATPSELAARAGLDQTSQYRSFTLPVAARAASRPDQGGGDLLTLADGSLWLVVAVLEDWFPQSGWVRVLAERQMPS</sequence>
<reference evidence="1" key="1">
    <citation type="submission" date="2016-10" db="EMBL/GenBank/DDBJ databases">
        <title>Sequence of Gallionella enrichment culture.</title>
        <authorList>
            <person name="Poehlein A."/>
            <person name="Muehling M."/>
            <person name="Daniel R."/>
        </authorList>
    </citation>
    <scope>NUCLEOTIDE SEQUENCE</scope>
</reference>
<accession>A0A1J5SAE7</accession>